<accession>A0A316UY93</accession>
<protein>
    <submittedName>
        <fullName evidence="2">Uncharacterized protein</fullName>
    </submittedName>
</protein>
<feature type="compositionally biased region" description="Low complexity" evidence="1">
    <location>
        <begin position="69"/>
        <end position="84"/>
    </location>
</feature>
<feature type="compositionally biased region" description="Low complexity" evidence="1">
    <location>
        <begin position="109"/>
        <end position="118"/>
    </location>
</feature>
<feature type="compositionally biased region" description="Basic and acidic residues" evidence="1">
    <location>
        <begin position="33"/>
        <end position="50"/>
    </location>
</feature>
<dbReference type="Proteomes" id="UP000245884">
    <property type="component" value="Unassembled WGS sequence"/>
</dbReference>
<evidence type="ECO:0000313" key="3">
    <source>
        <dbReference type="Proteomes" id="UP000245884"/>
    </source>
</evidence>
<dbReference type="GeneID" id="37029759"/>
<dbReference type="EMBL" id="KZ819662">
    <property type="protein sequence ID" value="PWN30182.1"/>
    <property type="molecule type" value="Genomic_DNA"/>
</dbReference>
<gene>
    <name evidence="2" type="ORF">BDZ90DRAFT_257275</name>
</gene>
<reference evidence="2 3" key="1">
    <citation type="journal article" date="2018" name="Mol. Biol. Evol.">
        <title>Broad Genomic Sampling Reveals a Smut Pathogenic Ancestry of the Fungal Clade Ustilaginomycotina.</title>
        <authorList>
            <person name="Kijpornyongpan T."/>
            <person name="Mondo S.J."/>
            <person name="Barry K."/>
            <person name="Sandor L."/>
            <person name="Lee J."/>
            <person name="Lipzen A."/>
            <person name="Pangilinan J."/>
            <person name="LaButti K."/>
            <person name="Hainaut M."/>
            <person name="Henrissat B."/>
            <person name="Grigoriev I.V."/>
            <person name="Spatafora J.W."/>
            <person name="Aime M.C."/>
        </authorList>
    </citation>
    <scope>NUCLEOTIDE SEQUENCE [LARGE SCALE GENOMIC DNA]</scope>
    <source>
        <strain evidence="2 3">MCA 5214</strain>
    </source>
</reference>
<evidence type="ECO:0000256" key="1">
    <source>
        <dbReference type="SAM" id="MobiDB-lite"/>
    </source>
</evidence>
<proteinExistence type="predicted"/>
<name>A0A316UY93_9BASI</name>
<keyword evidence="3" id="KW-1185">Reference proteome</keyword>
<sequence>MAGPSNINKPYAEASHEGDGVPAKAKTVNQPSHIEEKKESLRSLHRDPSHSPEAISNRATSGKSGGSGTSNNYGKSHSSIAASHGAGGQGNNSSSFAGDAEQPEPPLSPSLVSSKRLV</sequence>
<dbReference type="AlphaFoldDB" id="A0A316UY93"/>
<dbReference type="RefSeq" id="XP_025364794.1">
    <property type="nucleotide sequence ID" value="XM_025507936.1"/>
</dbReference>
<organism evidence="2 3">
    <name type="scientific">Jaminaea rosea</name>
    <dbReference type="NCBI Taxonomy" id="1569628"/>
    <lineage>
        <taxon>Eukaryota</taxon>
        <taxon>Fungi</taxon>
        <taxon>Dikarya</taxon>
        <taxon>Basidiomycota</taxon>
        <taxon>Ustilaginomycotina</taxon>
        <taxon>Exobasidiomycetes</taxon>
        <taxon>Microstromatales</taxon>
        <taxon>Microstromatales incertae sedis</taxon>
        <taxon>Jaminaea</taxon>
    </lineage>
</organism>
<evidence type="ECO:0000313" key="2">
    <source>
        <dbReference type="EMBL" id="PWN30182.1"/>
    </source>
</evidence>
<feature type="region of interest" description="Disordered" evidence="1">
    <location>
        <begin position="1"/>
        <end position="118"/>
    </location>
</feature>